<dbReference type="PANTHER" id="PTHR32154">
    <property type="entry name" value="PYRUVATE-FLAVODOXIN OXIDOREDUCTASE-RELATED"/>
    <property type="match status" value="1"/>
</dbReference>
<evidence type="ECO:0000313" key="5">
    <source>
        <dbReference type="EMBL" id="VAV89877.1"/>
    </source>
</evidence>
<dbReference type="EMBL" id="UOEC01000069">
    <property type="protein sequence ID" value="VAV89877.1"/>
    <property type="molecule type" value="Genomic_DNA"/>
</dbReference>
<dbReference type="InterPro" id="IPR029061">
    <property type="entry name" value="THDP-binding"/>
</dbReference>
<dbReference type="PANTHER" id="PTHR32154:SF20">
    <property type="entry name" value="2-OXOGLUTARATE OXIDOREDUCTASE SUBUNIT KORA"/>
    <property type="match status" value="1"/>
</dbReference>
<evidence type="ECO:0000259" key="4">
    <source>
        <dbReference type="Pfam" id="PF02780"/>
    </source>
</evidence>
<accession>A0A3B0RDZ0</accession>
<gene>
    <name evidence="5" type="ORF">MNBD_ALPHA08-1681</name>
</gene>
<dbReference type="InterPro" id="IPR009014">
    <property type="entry name" value="Transketo_C/PFOR_II"/>
</dbReference>
<dbReference type="InterPro" id="IPR050722">
    <property type="entry name" value="Pyruvate:ferred/Flavod_OxRd"/>
</dbReference>
<proteinExistence type="predicted"/>
<dbReference type="EC" id="1.2.7.-" evidence="5"/>
<dbReference type="SUPFAM" id="SSF52922">
    <property type="entry name" value="TK C-terminal domain-like"/>
    <property type="match status" value="1"/>
</dbReference>
<evidence type="ECO:0000259" key="2">
    <source>
        <dbReference type="Pfam" id="PF01558"/>
    </source>
</evidence>
<dbReference type="InterPro" id="IPR002880">
    <property type="entry name" value="Pyrv_Fd/Flavodoxin_OxRdtase_N"/>
</dbReference>
<dbReference type="InterPro" id="IPR002869">
    <property type="entry name" value="Pyrv_flavodox_OxRed_cen"/>
</dbReference>
<feature type="domain" description="Pyruvate/ketoisovalerate oxidoreductase catalytic" evidence="2">
    <location>
        <begin position="19"/>
        <end position="183"/>
    </location>
</feature>
<feature type="domain" description="Transketolase C-terminal" evidence="4">
    <location>
        <begin position="477"/>
        <end position="538"/>
    </location>
</feature>
<keyword evidence="1 5" id="KW-0560">Oxidoreductase</keyword>
<evidence type="ECO:0000259" key="3">
    <source>
        <dbReference type="Pfam" id="PF01855"/>
    </source>
</evidence>
<dbReference type="FunFam" id="3.40.50.970:FF:000022">
    <property type="entry name" value="2-oxoglutarate ferredoxin oxidoreductase alpha subunit"/>
    <property type="match status" value="1"/>
</dbReference>
<dbReference type="NCBIfam" id="TIGR03710">
    <property type="entry name" value="OAFO_sf"/>
    <property type="match status" value="1"/>
</dbReference>
<dbReference type="SUPFAM" id="SSF52518">
    <property type="entry name" value="Thiamin diphosphate-binding fold (THDP-binding)"/>
    <property type="match status" value="1"/>
</dbReference>
<dbReference type="InterPro" id="IPR022367">
    <property type="entry name" value="2-oxoacid/accept_OxRdtase_asu"/>
</dbReference>
<dbReference type="CDD" id="cd07034">
    <property type="entry name" value="TPP_PYR_PFOR_IOR-alpha_like"/>
    <property type="match status" value="1"/>
</dbReference>
<evidence type="ECO:0000256" key="1">
    <source>
        <dbReference type="ARBA" id="ARBA00023002"/>
    </source>
</evidence>
<dbReference type="Pfam" id="PF01855">
    <property type="entry name" value="POR_N"/>
    <property type="match status" value="1"/>
</dbReference>
<dbReference type="InterPro" id="IPR033248">
    <property type="entry name" value="Transketolase_C"/>
</dbReference>
<dbReference type="Gene3D" id="3.40.920.10">
    <property type="entry name" value="Pyruvate-ferredoxin oxidoreductase, PFOR, domain III"/>
    <property type="match status" value="1"/>
</dbReference>
<dbReference type="Gene3D" id="3.40.50.970">
    <property type="match status" value="1"/>
</dbReference>
<dbReference type="GO" id="GO:0016903">
    <property type="term" value="F:oxidoreductase activity, acting on the aldehyde or oxo group of donors"/>
    <property type="evidence" value="ECO:0007669"/>
    <property type="project" value="InterPro"/>
</dbReference>
<dbReference type="GO" id="GO:0006979">
    <property type="term" value="P:response to oxidative stress"/>
    <property type="evidence" value="ECO:0007669"/>
    <property type="project" value="TreeGrafter"/>
</dbReference>
<dbReference type="AlphaFoldDB" id="A0A3B0RDZ0"/>
<name>A0A3B0RDZ0_9ZZZZ</name>
<protein>
    <submittedName>
        <fullName evidence="5">2-oxoglutarate/2-oxoacid ferredoxin oxidoreductase, gamma subunit / 2-oxoglutarate/2-oxoacid ferredoxin oxidoreductase, alpha subunit</fullName>
        <ecNumber evidence="5">1.2.7.-</ecNumber>
    </submittedName>
</protein>
<organism evidence="5">
    <name type="scientific">hydrothermal vent metagenome</name>
    <dbReference type="NCBI Taxonomy" id="652676"/>
    <lineage>
        <taxon>unclassified sequences</taxon>
        <taxon>metagenomes</taxon>
        <taxon>ecological metagenomes</taxon>
    </lineage>
</organism>
<dbReference type="Pfam" id="PF02780">
    <property type="entry name" value="Transketolase_C"/>
    <property type="match status" value="1"/>
</dbReference>
<dbReference type="Gene3D" id="3.40.50.920">
    <property type="match status" value="1"/>
</dbReference>
<feature type="domain" description="Pyruvate flavodoxin/ferredoxin oxidoreductase pyrimidine binding" evidence="3">
    <location>
        <begin position="221"/>
        <end position="451"/>
    </location>
</feature>
<dbReference type="InterPro" id="IPR019752">
    <property type="entry name" value="Pyrv/ketoisovalerate_OxRed_cat"/>
</dbReference>
<sequence>MPATKSAFESISIAIVGSGGAGAITAGSIILEAAGKAGWYGIMNRSVGPQIRGGEAAALVRLANQPVDCMAESYDLLVAIDWKNAERFVAEMPLSGDGLVICDPDHGPVPGIVTKTGVKIAEVGLKSLAAEIVGGRENMVALGLAAGFIGLPVDKILAVVQSKLSGKGVEAVTAGRQCVEIGMAQAKVYCRDFNLDVTGDENAGKGGGRWLITGNEAVGLGAVRGGVRFAAAYPITPATEVLEWLAPALSKIGGALVQAEDELSSINMVIGASYGGRASITATSGPGLALMVESIGLAAASEVPLVVVDVMRGGPSTGIPTKSEQSDLNIAIYGCHGDAPHIVVAPLTVVDCLFTGQWAIYLAEAMQVPTIVLSDQSLGQARVLVNKPANVAFLASRKLYTAQEDKIYNRYALTADGVSPMAIPGTPGGQYTADGLTHTINGTPSSKSADHQNQHDKRQGKIANFDYGSHWAEVEGHGDTIILTWGSITGAAREAIRRLADEGIAVKLVAMRLIAPFLKEKFLESLEGSFRILIVEQTHSGQFHRYLRAQCDLPGEIKHFHRPGPHIIGPEEICNQIRDWKTP</sequence>
<dbReference type="Pfam" id="PF01558">
    <property type="entry name" value="POR"/>
    <property type="match status" value="1"/>
</dbReference>
<reference evidence="5" key="1">
    <citation type="submission" date="2018-06" db="EMBL/GenBank/DDBJ databases">
        <authorList>
            <person name="Zhirakovskaya E."/>
        </authorList>
    </citation>
    <scope>NUCLEOTIDE SEQUENCE</scope>
</reference>
<dbReference type="SUPFAM" id="SSF53323">
    <property type="entry name" value="Pyruvate-ferredoxin oxidoreductase, PFOR, domain III"/>
    <property type="match status" value="1"/>
</dbReference>